<organism evidence="5 6">
    <name type="scientific">Acanthamoeba castellanii (strain ATCC 30010 / Neff)</name>
    <dbReference type="NCBI Taxonomy" id="1257118"/>
    <lineage>
        <taxon>Eukaryota</taxon>
        <taxon>Amoebozoa</taxon>
        <taxon>Discosea</taxon>
        <taxon>Longamoebia</taxon>
        <taxon>Centramoebida</taxon>
        <taxon>Acanthamoebidae</taxon>
        <taxon>Acanthamoeba</taxon>
    </lineage>
</organism>
<dbReference type="SMART" id="SM00233">
    <property type="entry name" value="PH"/>
    <property type="match status" value="1"/>
</dbReference>
<feature type="region of interest" description="Disordered" evidence="2">
    <location>
        <begin position="254"/>
        <end position="275"/>
    </location>
</feature>
<evidence type="ECO:0000259" key="4">
    <source>
        <dbReference type="PROSITE" id="PS50021"/>
    </source>
</evidence>
<gene>
    <name evidence="5" type="ORF">ACA1_325100</name>
</gene>
<evidence type="ECO:0000259" key="3">
    <source>
        <dbReference type="PROSITE" id="PS50003"/>
    </source>
</evidence>
<dbReference type="InterPro" id="IPR052394">
    <property type="entry name" value="LRR-containing"/>
</dbReference>
<dbReference type="PROSITE" id="PS50003">
    <property type="entry name" value="PH_DOMAIN"/>
    <property type="match status" value="1"/>
</dbReference>
<dbReference type="SUPFAM" id="SSF47576">
    <property type="entry name" value="Calponin-homology domain, CH-domain"/>
    <property type="match status" value="1"/>
</dbReference>
<evidence type="ECO:0000313" key="6">
    <source>
        <dbReference type="Proteomes" id="UP000011083"/>
    </source>
</evidence>
<dbReference type="KEGG" id="acan:ACA1_325100"/>
<dbReference type="InterPro" id="IPR011993">
    <property type="entry name" value="PH-like_dom_sf"/>
</dbReference>
<dbReference type="RefSeq" id="XP_004336908.1">
    <property type="nucleotide sequence ID" value="XM_004336860.1"/>
</dbReference>
<dbReference type="InterPro" id="IPR001611">
    <property type="entry name" value="Leu-rich_rpt"/>
</dbReference>
<reference evidence="5 6" key="1">
    <citation type="journal article" date="2013" name="Genome Biol.">
        <title>Genome of Acanthamoeba castellanii highlights extensive lateral gene transfer and early evolution of tyrosine kinase signaling.</title>
        <authorList>
            <person name="Clarke M."/>
            <person name="Lohan A.J."/>
            <person name="Liu B."/>
            <person name="Lagkouvardos I."/>
            <person name="Roy S."/>
            <person name="Zafar N."/>
            <person name="Bertelli C."/>
            <person name="Schilde C."/>
            <person name="Kianianmomeni A."/>
            <person name="Burglin T.R."/>
            <person name="Frech C."/>
            <person name="Turcotte B."/>
            <person name="Kopec K.O."/>
            <person name="Synnott J.M."/>
            <person name="Choo C."/>
            <person name="Paponov I."/>
            <person name="Finkler A."/>
            <person name="Soon Heng Tan C."/>
            <person name="Hutchins A.P."/>
            <person name="Weinmeier T."/>
            <person name="Rattei T."/>
            <person name="Chu J.S."/>
            <person name="Gimenez G."/>
            <person name="Irimia M."/>
            <person name="Rigden D.J."/>
            <person name="Fitzpatrick D.A."/>
            <person name="Lorenzo-Morales J."/>
            <person name="Bateman A."/>
            <person name="Chiu C.H."/>
            <person name="Tang P."/>
            <person name="Hegemann P."/>
            <person name="Fromm H."/>
            <person name="Raoult D."/>
            <person name="Greub G."/>
            <person name="Miranda-Saavedra D."/>
            <person name="Chen N."/>
            <person name="Nash P."/>
            <person name="Ginger M.L."/>
            <person name="Horn M."/>
            <person name="Schaap P."/>
            <person name="Caler L."/>
            <person name="Loftus B."/>
        </authorList>
    </citation>
    <scope>NUCLEOTIDE SEQUENCE [LARGE SCALE GENOMIC DNA]</scope>
    <source>
        <strain evidence="5 6">Neff</strain>
    </source>
</reference>
<dbReference type="InterPro" id="IPR032675">
    <property type="entry name" value="LRR_dom_sf"/>
</dbReference>
<dbReference type="PANTHER" id="PTHR24114:SF2">
    <property type="entry name" value="F-BOX DOMAIN-CONTAINING PROTEIN-RELATED"/>
    <property type="match status" value="1"/>
</dbReference>
<dbReference type="EMBL" id="KB008041">
    <property type="protein sequence ID" value="ELR14895.1"/>
    <property type="molecule type" value="Genomic_DNA"/>
</dbReference>
<dbReference type="OrthoDB" id="20421at2759"/>
<dbReference type="PANTHER" id="PTHR24114">
    <property type="entry name" value="LEUCINE RICH REPEAT FAMILY PROTEIN"/>
    <property type="match status" value="1"/>
</dbReference>
<dbReference type="VEuPathDB" id="AmoebaDB:ACA1_325100"/>
<dbReference type="SMART" id="SM00033">
    <property type="entry name" value="CH"/>
    <property type="match status" value="1"/>
</dbReference>
<dbReference type="InterPro" id="IPR001715">
    <property type="entry name" value="CH_dom"/>
</dbReference>
<dbReference type="InterPro" id="IPR036872">
    <property type="entry name" value="CH_dom_sf"/>
</dbReference>
<evidence type="ECO:0000313" key="5">
    <source>
        <dbReference type="EMBL" id="ELR14895.1"/>
    </source>
</evidence>
<dbReference type="Gene3D" id="3.80.10.10">
    <property type="entry name" value="Ribonuclease Inhibitor"/>
    <property type="match status" value="2"/>
</dbReference>
<dbReference type="GeneID" id="14915526"/>
<name>L8GPG8_ACACF</name>
<keyword evidence="1" id="KW-0175">Coiled coil</keyword>
<proteinExistence type="predicted"/>
<evidence type="ECO:0000256" key="2">
    <source>
        <dbReference type="SAM" id="MobiDB-lite"/>
    </source>
</evidence>
<dbReference type="Pfam" id="PF13516">
    <property type="entry name" value="LRR_6"/>
    <property type="match status" value="6"/>
</dbReference>
<dbReference type="Pfam" id="PF00169">
    <property type="entry name" value="PH"/>
    <property type="match status" value="1"/>
</dbReference>
<dbReference type="PROSITE" id="PS50021">
    <property type="entry name" value="CH"/>
    <property type="match status" value="1"/>
</dbReference>
<sequence length="785" mass="86098">MGLTAGKASKSMEESLLKWVRETVGDLGVTPTDFKYGFRDGLAFAALVSKYDPTLLDFSRVNKDDPAALLAQAFELAETHMNIPQLLSPSDLTEGDPDERSVQLYVSLFFHAFSSKREKEEMELANQGIASRLEDLGTRLQREAQEREELLKQKDSLLAAQAGLDSTIGEKGKQATELNEATRKLQSEVQELRARLEELHQLKTKDLELASKLATLHDLAERQRASRDESVDASVDALKEEIQRARSEIEALRERLGGNHDERASASRELAETQEQLAKEAEKLRAQLAAESAARTQRDQKNARLQSEHDLLSKKAGQTTKASAAWSLLSKNLEEHLEDLYCWREVQTDGETDPTRRIEIKSIVPSISSTKNWNQQATLLVDRLEDENKALLKVLDIKGWLVKKGQRNTSSWKKRHFVLRADTLSYYKTDEANADEKASISLATCEVGPESGEDGHDWLLKVSVDGRQLVLEAESKEHRDAWIAAVAGLAAAHVYRKDSDDVDSEARPDLRLLAFLGGDANPPTVLHLDDRPLSQEALRALTAVLAHNYHLKTLSLENAELEDNDVRRLAPALAALTHLRVLKLGKNKISSAGAAAVAEALPKMKSLEELYLNENEIGDEGADALAQALAHKSSLRVVDLSASKVSDKGAAAIAGALTEEHGLGSLILSRNAITDEGAQALAALLRRRTALESIHLGGNGISDEGAQAIAAALKENDKITHVDLSANKLGNAGASHIRQVLDDNEVLEGVNLSENKLQCGADLASFLDVDAFFFPQLAFSRRIGK</sequence>
<accession>L8GPG8</accession>
<feature type="region of interest" description="Disordered" evidence="2">
    <location>
        <begin position="288"/>
        <end position="316"/>
    </location>
</feature>
<feature type="domain" description="Calponin-homology (CH)" evidence="4">
    <location>
        <begin position="10"/>
        <end position="114"/>
    </location>
</feature>
<feature type="coiled-coil region" evidence="1">
    <location>
        <begin position="133"/>
        <end position="202"/>
    </location>
</feature>
<dbReference type="AlphaFoldDB" id="L8GPG8"/>
<dbReference type="OMA" id="THEMMEV"/>
<feature type="compositionally biased region" description="Basic and acidic residues" evidence="2">
    <location>
        <begin position="296"/>
        <end position="313"/>
    </location>
</feature>
<dbReference type="Pfam" id="PF00307">
    <property type="entry name" value="CH"/>
    <property type="match status" value="1"/>
</dbReference>
<protein>
    <submittedName>
        <fullName evidence="5">Calponin domain containing protein</fullName>
    </submittedName>
</protein>
<dbReference type="Gene3D" id="2.30.29.30">
    <property type="entry name" value="Pleckstrin-homology domain (PH domain)/Phosphotyrosine-binding domain (PTB)"/>
    <property type="match status" value="1"/>
</dbReference>
<feature type="domain" description="PH" evidence="3">
    <location>
        <begin position="394"/>
        <end position="491"/>
    </location>
</feature>
<dbReference type="SMART" id="SM00368">
    <property type="entry name" value="LRR_RI"/>
    <property type="match status" value="8"/>
</dbReference>
<dbReference type="Proteomes" id="UP000011083">
    <property type="component" value="Unassembled WGS sequence"/>
</dbReference>
<dbReference type="Gene3D" id="1.10.418.10">
    <property type="entry name" value="Calponin-like domain"/>
    <property type="match status" value="1"/>
</dbReference>
<keyword evidence="6" id="KW-1185">Reference proteome</keyword>
<dbReference type="SUPFAM" id="SSF52047">
    <property type="entry name" value="RNI-like"/>
    <property type="match status" value="1"/>
</dbReference>
<dbReference type="CDD" id="cd00821">
    <property type="entry name" value="PH"/>
    <property type="match status" value="1"/>
</dbReference>
<evidence type="ECO:0000256" key="1">
    <source>
        <dbReference type="SAM" id="Coils"/>
    </source>
</evidence>
<dbReference type="InterPro" id="IPR001849">
    <property type="entry name" value="PH_domain"/>
</dbReference>
<dbReference type="SUPFAM" id="SSF50729">
    <property type="entry name" value="PH domain-like"/>
    <property type="match status" value="1"/>
</dbReference>